<evidence type="ECO:0000256" key="6">
    <source>
        <dbReference type="ARBA" id="ARBA00023235"/>
    </source>
</evidence>
<name>A0A926E419_9FIRM</name>
<proteinExistence type="inferred from homology"/>
<dbReference type="InterPro" id="IPR023665">
    <property type="entry name" value="ApgAM_prokaryotes"/>
</dbReference>
<comment type="caution">
    <text evidence="8">The sequence shown here is derived from an EMBL/GenBank/DDBJ whole genome shotgun (WGS) entry which is preliminary data.</text>
</comment>
<dbReference type="RefSeq" id="WP_249294004.1">
    <property type="nucleotide sequence ID" value="NZ_JACRSV010000001.1"/>
</dbReference>
<keyword evidence="9" id="KW-1185">Reference proteome</keyword>
<reference evidence="8" key="1">
    <citation type="submission" date="2020-08" db="EMBL/GenBank/DDBJ databases">
        <title>Genome public.</title>
        <authorList>
            <person name="Liu C."/>
            <person name="Sun Q."/>
        </authorList>
    </citation>
    <scope>NUCLEOTIDE SEQUENCE</scope>
    <source>
        <strain evidence="8">NSJ-33</strain>
    </source>
</reference>
<dbReference type="Pfam" id="PF01676">
    <property type="entry name" value="Metalloenzyme"/>
    <property type="match status" value="1"/>
</dbReference>
<feature type="domain" description="Metalloenzyme" evidence="7">
    <location>
        <begin position="1"/>
        <end position="366"/>
    </location>
</feature>
<sequence length="400" mass="43640">MKYLVLLCDGMADTPVPELDGKTPMEAAHKPNMDALARESFVGLAKTVPDGMKPGSDVANLSAMGYNPADCYTGRSPLEAASIGIDLKPNDYAIRCNLVTLSDAENYADKTMVDYCADDISTEEADELVCFLQQHLPEGISLHTGVSYRHCLVWDNMSPNIGELTPPHDISGRKVTEYLPDPDKAGVLLDLMKKSYDLLKDHPVNIARVARGKRPANSMWLWGQGRKAQLEAFEEKNGVKGAVISAVDLIKGIGILAHMDVIEVEGSTGYIDTNFDGKAAACIGAFEKNDLVYVHVEAPDECGHRGEVHNKVRSIEIIDEKILGPVKAALDQMGPHRIMILPDHPTPLAIKTHSSDPVPYLIYNSEKVCDGVDVFTEATAKATGNYLDKGYELMNELTCK</sequence>
<comment type="similarity">
    <text evidence="4">Belongs to the BPG-independent phosphoglycerate mutase family. A-PGAM subfamily.</text>
</comment>
<evidence type="ECO:0000313" key="8">
    <source>
        <dbReference type="EMBL" id="MBC8559115.1"/>
    </source>
</evidence>
<gene>
    <name evidence="8" type="ORF">H8710_03415</name>
</gene>
<dbReference type="EC" id="5.4.2.12" evidence="8"/>
<accession>A0A926E419</accession>
<comment type="pathway">
    <text evidence="3">Carbohydrate degradation.</text>
</comment>
<keyword evidence="6 8" id="KW-0413">Isomerase</keyword>
<comment type="catalytic activity">
    <reaction evidence="1">
        <text>(2R)-2-phosphoglycerate = (2R)-3-phosphoglycerate</text>
        <dbReference type="Rhea" id="RHEA:15901"/>
        <dbReference type="ChEBI" id="CHEBI:58272"/>
        <dbReference type="ChEBI" id="CHEBI:58289"/>
        <dbReference type="EC" id="5.4.2.12"/>
    </reaction>
</comment>
<evidence type="ECO:0000256" key="2">
    <source>
        <dbReference type="ARBA" id="ARBA00002315"/>
    </source>
</evidence>
<comment type="function">
    <text evidence="2">Catalyzes the interconversion of 2-phosphoglycerate and 3-phosphoglycerate.</text>
</comment>
<dbReference type="PANTHER" id="PTHR31209:SF4">
    <property type="entry name" value="2,3-BISPHOSPHOGLYCERATE-INDEPENDENT PHOSPHOGLYCERATE MUTASE"/>
    <property type="match status" value="1"/>
</dbReference>
<dbReference type="InterPro" id="IPR006124">
    <property type="entry name" value="Metalloenzyme"/>
</dbReference>
<evidence type="ECO:0000256" key="3">
    <source>
        <dbReference type="ARBA" id="ARBA00004921"/>
    </source>
</evidence>
<dbReference type="Pfam" id="PF10143">
    <property type="entry name" value="PhosphMutase"/>
    <property type="match status" value="1"/>
</dbReference>
<dbReference type="NCBIfam" id="TIGR00306">
    <property type="entry name" value="apgM"/>
    <property type="match status" value="1"/>
</dbReference>
<evidence type="ECO:0000256" key="5">
    <source>
        <dbReference type="ARBA" id="ARBA00023152"/>
    </source>
</evidence>
<dbReference type="NCBIfam" id="NF003242">
    <property type="entry name" value="PRK04200.1"/>
    <property type="match status" value="1"/>
</dbReference>
<dbReference type="GO" id="GO:0046872">
    <property type="term" value="F:metal ion binding"/>
    <property type="evidence" value="ECO:0007669"/>
    <property type="project" value="InterPro"/>
</dbReference>
<evidence type="ECO:0000256" key="1">
    <source>
        <dbReference type="ARBA" id="ARBA00000370"/>
    </source>
</evidence>
<evidence type="ECO:0000256" key="4">
    <source>
        <dbReference type="ARBA" id="ARBA00005524"/>
    </source>
</evidence>
<dbReference type="EMBL" id="JACRSV010000001">
    <property type="protein sequence ID" value="MBC8559115.1"/>
    <property type="molecule type" value="Genomic_DNA"/>
</dbReference>
<dbReference type="SUPFAM" id="SSF53649">
    <property type="entry name" value="Alkaline phosphatase-like"/>
    <property type="match status" value="1"/>
</dbReference>
<keyword evidence="5" id="KW-0324">Glycolysis</keyword>
<evidence type="ECO:0000259" key="7">
    <source>
        <dbReference type="Pfam" id="PF01676"/>
    </source>
</evidence>
<dbReference type="GO" id="GO:0004619">
    <property type="term" value="F:phosphoglycerate mutase activity"/>
    <property type="evidence" value="ECO:0007669"/>
    <property type="project" value="UniProtKB-EC"/>
</dbReference>
<dbReference type="PIRSF" id="PIRSF006392">
    <property type="entry name" value="IPGAM_arch"/>
    <property type="match status" value="1"/>
</dbReference>
<dbReference type="PANTHER" id="PTHR31209">
    <property type="entry name" value="COFACTOR-INDEPENDENT PHOSPHOGLYCERATE MUTASE"/>
    <property type="match status" value="1"/>
</dbReference>
<dbReference type="NCBIfam" id="TIGR02535">
    <property type="entry name" value="hyp_Hser_kinase"/>
    <property type="match status" value="1"/>
</dbReference>
<protein>
    <submittedName>
        <fullName evidence="8">Cofactor-independent phosphoglycerate mutase</fullName>
        <ecNumber evidence="8">5.4.2.12</ecNumber>
    </submittedName>
</protein>
<evidence type="ECO:0000313" key="9">
    <source>
        <dbReference type="Proteomes" id="UP000610760"/>
    </source>
</evidence>
<dbReference type="InterPro" id="IPR017850">
    <property type="entry name" value="Alkaline_phosphatase_core_sf"/>
</dbReference>
<dbReference type="GO" id="GO:0006096">
    <property type="term" value="P:glycolytic process"/>
    <property type="evidence" value="ECO:0007669"/>
    <property type="project" value="UniProtKB-KW"/>
</dbReference>
<dbReference type="AlphaFoldDB" id="A0A926E419"/>
<dbReference type="InterPro" id="IPR004456">
    <property type="entry name" value="Pglycerate_mutase_ApgM"/>
</dbReference>
<organism evidence="8 9">
    <name type="scientific">Fumia xinanensis</name>
    <dbReference type="NCBI Taxonomy" id="2763659"/>
    <lineage>
        <taxon>Bacteria</taxon>
        <taxon>Bacillati</taxon>
        <taxon>Bacillota</taxon>
        <taxon>Clostridia</taxon>
        <taxon>Eubacteriales</taxon>
        <taxon>Oscillospiraceae</taxon>
        <taxon>Fumia</taxon>
    </lineage>
</organism>
<dbReference type="Gene3D" id="3.40.720.10">
    <property type="entry name" value="Alkaline Phosphatase, subunit A"/>
    <property type="match status" value="2"/>
</dbReference>
<dbReference type="CDD" id="cd16011">
    <property type="entry name" value="iPGM_like"/>
    <property type="match status" value="1"/>
</dbReference>
<dbReference type="Proteomes" id="UP000610760">
    <property type="component" value="Unassembled WGS sequence"/>
</dbReference>